<comment type="caution">
    <text evidence="3">The sequence shown here is derived from an EMBL/GenBank/DDBJ whole genome shotgun (WGS) entry which is preliminary data.</text>
</comment>
<reference evidence="4" key="1">
    <citation type="submission" date="2024-06" db="EMBL/GenBank/DDBJ databases">
        <title>Multi-omics analyses provide insights into the biosynthesis of the anticancer antibiotic pleurotin in Hohenbuehelia grisea.</title>
        <authorList>
            <person name="Weaver J.A."/>
            <person name="Alberti F."/>
        </authorList>
    </citation>
    <scope>NUCLEOTIDE SEQUENCE [LARGE SCALE GENOMIC DNA]</scope>
    <source>
        <strain evidence="4">T-177</strain>
    </source>
</reference>
<gene>
    <name evidence="3" type="ORF">HGRIS_007632</name>
</gene>
<sequence length="134" mass="13103">MQAFSIIFSITLLAFGTRGTLAAPTSNTGVGGQANGGSVTSNRVGNTNERCGGLGTLGLLNMGSNNAGNGGWAQSGDSSSIGQRSDAFTGNGGQANGGNVERPDCDAAGLINLWSFNAGDGANAASGSSRGSSR</sequence>
<feature type="signal peptide" evidence="2">
    <location>
        <begin position="1"/>
        <end position="22"/>
    </location>
</feature>
<accession>A0ABR3J5T4</accession>
<feature type="chain" id="PRO_5046699210" evidence="2">
    <location>
        <begin position="23"/>
        <end position="134"/>
    </location>
</feature>
<dbReference type="Proteomes" id="UP001556367">
    <property type="component" value="Unassembled WGS sequence"/>
</dbReference>
<feature type="region of interest" description="Disordered" evidence="1">
    <location>
        <begin position="68"/>
        <end position="102"/>
    </location>
</feature>
<proteinExistence type="predicted"/>
<name>A0ABR3J5T4_9AGAR</name>
<organism evidence="3 4">
    <name type="scientific">Hohenbuehelia grisea</name>
    <dbReference type="NCBI Taxonomy" id="104357"/>
    <lineage>
        <taxon>Eukaryota</taxon>
        <taxon>Fungi</taxon>
        <taxon>Dikarya</taxon>
        <taxon>Basidiomycota</taxon>
        <taxon>Agaricomycotina</taxon>
        <taxon>Agaricomycetes</taxon>
        <taxon>Agaricomycetidae</taxon>
        <taxon>Agaricales</taxon>
        <taxon>Pleurotineae</taxon>
        <taxon>Pleurotaceae</taxon>
        <taxon>Hohenbuehelia</taxon>
    </lineage>
</organism>
<evidence type="ECO:0000256" key="1">
    <source>
        <dbReference type="SAM" id="MobiDB-lite"/>
    </source>
</evidence>
<evidence type="ECO:0000313" key="3">
    <source>
        <dbReference type="EMBL" id="KAL0950873.1"/>
    </source>
</evidence>
<keyword evidence="4" id="KW-1185">Reference proteome</keyword>
<evidence type="ECO:0000313" key="4">
    <source>
        <dbReference type="Proteomes" id="UP001556367"/>
    </source>
</evidence>
<protein>
    <submittedName>
        <fullName evidence="3">Uncharacterized protein</fullName>
    </submittedName>
</protein>
<evidence type="ECO:0000256" key="2">
    <source>
        <dbReference type="SAM" id="SignalP"/>
    </source>
</evidence>
<feature type="compositionally biased region" description="Polar residues" evidence="1">
    <location>
        <begin position="75"/>
        <end position="88"/>
    </location>
</feature>
<keyword evidence="2" id="KW-0732">Signal</keyword>
<dbReference type="EMBL" id="JASNQZ010000011">
    <property type="protein sequence ID" value="KAL0950873.1"/>
    <property type="molecule type" value="Genomic_DNA"/>
</dbReference>